<evidence type="ECO:0000313" key="8">
    <source>
        <dbReference type="EMBL" id="BBU47357.1"/>
    </source>
</evidence>
<organism evidence="8 9">
    <name type="scientific">Mycoplasmopsis felis</name>
    <dbReference type="NCBI Taxonomy" id="33923"/>
    <lineage>
        <taxon>Bacteria</taxon>
        <taxon>Bacillati</taxon>
        <taxon>Mycoplasmatota</taxon>
        <taxon>Mycoplasmoidales</taxon>
        <taxon>Metamycoplasmataceae</taxon>
        <taxon>Mycoplasmopsis</taxon>
    </lineage>
</organism>
<feature type="region of interest" description="Disordered" evidence="6">
    <location>
        <begin position="111"/>
        <end position="148"/>
    </location>
</feature>
<dbReference type="PANTHER" id="PTHR30603:SF60">
    <property type="entry name" value="RNA POLYMERASE SIGMA FACTOR RPOD"/>
    <property type="match status" value="1"/>
</dbReference>
<dbReference type="InterPro" id="IPR007624">
    <property type="entry name" value="RNA_pol_sigma70_r3"/>
</dbReference>
<keyword evidence="3" id="KW-0731">Sigma factor</keyword>
<dbReference type="InterPro" id="IPR007630">
    <property type="entry name" value="RNA_pol_sigma70_r4"/>
</dbReference>
<dbReference type="NCBIfam" id="NF004565">
    <property type="entry name" value="PRK05901.2-3"/>
    <property type="match status" value="1"/>
</dbReference>
<dbReference type="Pfam" id="PF04542">
    <property type="entry name" value="Sigma70_r2"/>
    <property type="match status" value="1"/>
</dbReference>
<protein>
    <recommendedName>
        <fullName evidence="7">RNA polymerase sigma-70 domain-containing protein</fullName>
    </recommendedName>
</protein>
<dbReference type="InterPro" id="IPR050239">
    <property type="entry name" value="Sigma-70_RNA_pol_init_factors"/>
</dbReference>
<feature type="compositionally biased region" description="Acidic residues" evidence="6">
    <location>
        <begin position="126"/>
        <end position="148"/>
    </location>
</feature>
<keyword evidence="9" id="KW-1185">Reference proteome</keyword>
<dbReference type="InterPro" id="IPR009042">
    <property type="entry name" value="RNA_pol_sigma70_r1_2"/>
</dbReference>
<evidence type="ECO:0000256" key="4">
    <source>
        <dbReference type="ARBA" id="ARBA00023125"/>
    </source>
</evidence>
<keyword evidence="2" id="KW-0805">Transcription regulation</keyword>
<dbReference type="GO" id="GO:0016987">
    <property type="term" value="F:sigma factor activity"/>
    <property type="evidence" value="ECO:0007669"/>
    <property type="project" value="UniProtKB-KW"/>
</dbReference>
<dbReference type="SUPFAM" id="SSF88659">
    <property type="entry name" value="Sigma3 and sigma4 domains of RNA polymerase sigma factors"/>
    <property type="match status" value="2"/>
</dbReference>
<keyword evidence="4" id="KW-0238">DNA-binding</keyword>
<dbReference type="EMBL" id="AP022325">
    <property type="protein sequence ID" value="BBU47357.1"/>
    <property type="molecule type" value="Genomic_DNA"/>
</dbReference>
<comment type="similarity">
    <text evidence="1">Belongs to the sigma-70 factor family.</text>
</comment>
<dbReference type="PANTHER" id="PTHR30603">
    <property type="entry name" value="RNA POLYMERASE SIGMA FACTOR RPO"/>
    <property type="match status" value="1"/>
</dbReference>
<proteinExistence type="inferred from homology"/>
<sequence>MSEFKSTIKLLKKDMKILQKKTLSQEEVFDLLDKHNIFVNEEDSNLFFSELINEKIMENHSDFGDLDDVSFDDFQGFASKNKKNEIEDDEVDFNQKIDEDDDFIESDEENGEEIHYDLDNIKDIPQDNENEEEEDDEEEEAEDEEENYYDNSLLEDDNDISDFNFEFHSTQTTLLEAETKKTKNLTNKLTETNDIVKWYMRWIGKYGKLLDDAEEKKLCNEIEKGGFRGKRARDKLVLRNLRLVINNAKKYKNRGLSFIDLISEGNQGIMKAVQKFDVSKGYKFSTYATWWIRQAITRAVADQARTIRVPVHMVETINKVSKIERELQHELGIEPTIQQIADRLGGEFTADKVSHIKRINMDPISLDKQVGKENDSSFSDFVKDEAVINPIDFAANEELTGLLLTMIDTELENDEKQLICRRYGIGSDANGQRYRVHSLDELAIERKVSKERIRQIENKILRKLKNSPKYGKNLKDFLRY</sequence>
<dbReference type="GO" id="GO:0003677">
    <property type="term" value="F:DNA binding"/>
    <property type="evidence" value="ECO:0007669"/>
    <property type="project" value="UniProtKB-KW"/>
</dbReference>
<evidence type="ECO:0000256" key="2">
    <source>
        <dbReference type="ARBA" id="ARBA00023015"/>
    </source>
</evidence>
<dbReference type="SUPFAM" id="SSF88946">
    <property type="entry name" value="Sigma2 domain of RNA polymerase sigma factors"/>
    <property type="match status" value="1"/>
</dbReference>
<dbReference type="InterPro" id="IPR013324">
    <property type="entry name" value="RNA_pol_sigma_r3/r4-like"/>
</dbReference>
<evidence type="ECO:0000313" key="9">
    <source>
        <dbReference type="Proteomes" id="UP000464317"/>
    </source>
</evidence>
<evidence type="ECO:0000256" key="3">
    <source>
        <dbReference type="ARBA" id="ARBA00023082"/>
    </source>
</evidence>
<accession>A0A809RZW1</accession>
<dbReference type="Proteomes" id="UP000464317">
    <property type="component" value="Chromosome"/>
</dbReference>
<dbReference type="InterPro" id="IPR013325">
    <property type="entry name" value="RNA_pol_sigma_r2"/>
</dbReference>
<evidence type="ECO:0000259" key="7">
    <source>
        <dbReference type="PROSITE" id="PS00716"/>
    </source>
</evidence>
<keyword evidence="5" id="KW-0804">Transcription</keyword>
<dbReference type="NCBIfam" id="TIGR02937">
    <property type="entry name" value="sigma70-ECF"/>
    <property type="match status" value="1"/>
</dbReference>
<dbReference type="InterPro" id="IPR007627">
    <property type="entry name" value="RNA_pol_sigma70_r2"/>
</dbReference>
<dbReference type="KEGG" id="mfel:JPM2_0500"/>
<dbReference type="InterPro" id="IPR036388">
    <property type="entry name" value="WH-like_DNA-bd_sf"/>
</dbReference>
<dbReference type="GO" id="GO:0006352">
    <property type="term" value="P:DNA-templated transcription initiation"/>
    <property type="evidence" value="ECO:0007669"/>
    <property type="project" value="InterPro"/>
</dbReference>
<dbReference type="Pfam" id="PF04539">
    <property type="entry name" value="Sigma70_r3"/>
    <property type="match status" value="1"/>
</dbReference>
<dbReference type="AlphaFoldDB" id="A0A809RZW1"/>
<dbReference type="Pfam" id="PF00140">
    <property type="entry name" value="Sigma70_r1_2"/>
    <property type="match status" value="1"/>
</dbReference>
<name>A0A809RZW1_9BACT</name>
<dbReference type="Gene3D" id="1.10.601.10">
    <property type="entry name" value="RNA Polymerase Primary Sigma Factor"/>
    <property type="match status" value="1"/>
</dbReference>
<dbReference type="RefSeq" id="WP_161552897.1">
    <property type="nucleotide sequence ID" value="NZ_AP022325.1"/>
</dbReference>
<dbReference type="Pfam" id="PF04545">
    <property type="entry name" value="Sigma70_r4"/>
    <property type="match status" value="1"/>
</dbReference>
<dbReference type="PROSITE" id="PS00716">
    <property type="entry name" value="SIGMA70_2"/>
    <property type="match status" value="1"/>
</dbReference>
<evidence type="ECO:0000256" key="6">
    <source>
        <dbReference type="SAM" id="MobiDB-lite"/>
    </source>
</evidence>
<gene>
    <name evidence="8" type="ORF">JPM2_0500</name>
</gene>
<dbReference type="Gene3D" id="1.10.10.10">
    <property type="entry name" value="Winged helix-like DNA-binding domain superfamily/Winged helix DNA-binding domain"/>
    <property type="match status" value="2"/>
</dbReference>
<reference evidence="8 9" key="1">
    <citation type="submission" date="2020-01" db="EMBL/GenBank/DDBJ databases">
        <title>Complete genome sequence of Mycoplasma felis strain Myco-2.</title>
        <authorList>
            <person name="Kinoshita Y."/>
            <person name="Niwa H."/>
            <person name="Uchida-Fujii E."/>
            <person name="Nukada T."/>
        </authorList>
    </citation>
    <scope>NUCLEOTIDE SEQUENCE [LARGE SCALE GENOMIC DNA]</scope>
    <source>
        <strain evidence="8 9">Myco-2</strain>
    </source>
</reference>
<feature type="compositionally biased region" description="Basic and acidic residues" evidence="6">
    <location>
        <begin position="112"/>
        <end position="125"/>
    </location>
</feature>
<evidence type="ECO:0000256" key="1">
    <source>
        <dbReference type="ARBA" id="ARBA00007788"/>
    </source>
</evidence>
<feature type="domain" description="RNA polymerase sigma-70" evidence="7">
    <location>
        <begin position="438"/>
        <end position="464"/>
    </location>
</feature>
<dbReference type="PRINTS" id="PR00046">
    <property type="entry name" value="SIGMA70FCT"/>
</dbReference>
<evidence type="ECO:0000256" key="5">
    <source>
        <dbReference type="ARBA" id="ARBA00023163"/>
    </source>
</evidence>
<dbReference type="InterPro" id="IPR014284">
    <property type="entry name" value="RNA_pol_sigma-70_dom"/>
</dbReference>
<dbReference type="InterPro" id="IPR000943">
    <property type="entry name" value="RNA_pol_sigma70"/>
</dbReference>